<proteinExistence type="inferred from homology"/>
<comment type="similarity">
    <text evidence="1">Belongs to the D-isomer specific 2-hydroxyacid dehydrogenase family.</text>
</comment>
<dbReference type="GO" id="GO:0016616">
    <property type="term" value="F:oxidoreductase activity, acting on the CH-OH group of donors, NAD or NADP as acceptor"/>
    <property type="evidence" value="ECO:0007669"/>
    <property type="project" value="InterPro"/>
</dbReference>
<feature type="domain" description="D-isomer specific 2-hydroxyacid dehydrogenase NAD-binding" evidence="3">
    <location>
        <begin position="127"/>
        <end position="252"/>
    </location>
</feature>
<sequence length="311" mass="34215">MSKIILVATEKPFAKAAVERMKEVVAKSPDFELKLLENYTDKQELLNAVKEADGLIIRSDKVTREVLDASRNLKMVVRGGAGYDNIDLEAATEKDICVMNTPGQNSNAVAELAFGMMLNLVRHHYVGRPGTELRGKRIGIHAYGNAGKCVARLARGFGMGIYAYDPYVDNSIMAADSVTPVDSREELYATCDFISLHIPGNEETVNSINFELLSKMKEGAALINTARKEVIDEEGLKKMFSERPDFCYGSDLTPDCKDEIATTCGDRTFFTAKKMGAQTAEANINAGVAAVTQIIDFFEKGDETFRVNKKV</sequence>
<dbReference type="InterPro" id="IPR006140">
    <property type="entry name" value="D-isomer_DH_NAD-bd"/>
</dbReference>
<dbReference type="SUPFAM" id="SSF51735">
    <property type="entry name" value="NAD(P)-binding Rossmann-fold domains"/>
    <property type="match status" value="1"/>
</dbReference>
<dbReference type="Proteomes" id="UP000650524">
    <property type="component" value="Unassembled WGS sequence"/>
</dbReference>
<evidence type="ECO:0000259" key="2">
    <source>
        <dbReference type="Pfam" id="PF00389"/>
    </source>
</evidence>
<dbReference type="SUPFAM" id="SSF52283">
    <property type="entry name" value="Formate/glycerate dehydrogenase catalytic domain-like"/>
    <property type="match status" value="1"/>
</dbReference>
<evidence type="ECO:0000313" key="5">
    <source>
        <dbReference type="Proteomes" id="UP000650524"/>
    </source>
</evidence>
<dbReference type="CDD" id="cd12174">
    <property type="entry name" value="PGDH_like_3"/>
    <property type="match status" value="1"/>
</dbReference>
<dbReference type="AlphaFoldDB" id="A0A8J6N3L1"/>
<dbReference type="Gene3D" id="3.40.50.720">
    <property type="entry name" value="NAD(P)-binding Rossmann-like Domain"/>
    <property type="match status" value="2"/>
</dbReference>
<evidence type="ECO:0000256" key="1">
    <source>
        <dbReference type="RuleBase" id="RU003719"/>
    </source>
</evidence>
<dbReference type="EMBL" id="JACNJD010000375">
    <property type="protein sequence ID" value="MBC8179328.1"/>
    <property type="molecule type" value="Genomic_DNA"/>
</dbReference>
<reference evidence="4 5" key="1">
    <citation type="submission" date="2020-08" db="EMBL/GenBank/DDBJ databases">
        <title>Bridging the membrane lipid divide: bacteria of the FCB group superphylum have the potential to synthesize archaeal ether lipids.</title>
        <authorList>
            <person name="Villanueva L."/>
            <person name="Von Meijenfeldt F.A.B."/>
            <person name="Westbye A.B."/>
            <person name="Yadav S."/>
            <person name="Hopmans E.C."/>
            <person name="Dutilh B.E."/>
            <person name="Sinninghe Damste J.S."/>
        </authorList>
    </citation>
    <scope>NUCLEOTIDE SEQUENCE [LARGE SCALE GENOMIC DNA]</scope>
    <source>
        <strain evidence="4">NIOZ-UU27</strain>
    </source>
</reference>
<comment type="caution">
    <text evidence="4">The sequence shown here is derived from an EMBL/GenBank/DDBJ whole genome shotgun (WGS) entry which is preliminary data.</text>
</comment>
<feature type="domain" description="D-isomer specific 2-hydroxyacid dehydrogenase catalytic" evidence="2">
    <location>
        <begin position="15"/>
        <end position="308"/>
    </location>
</feature>
<dbReference type="PANTHER" id="PTHR42938">
    <property type="entry name" value="FORMATE DEHYDROGENASE 1"/>
    <property type="match status" value="1"/>
</dbReference>
<dbReference type="PANTHER" id="PTHR42938:SF47">
    <property type="entry name" value="HYDROXYPYRUVATE REDUCTASE"/>
    <property type="match status" value="1"/>
</dbReference>
<evidence type="ECO:0000313" key="4">
    <source>
        <dbReference type="EMBL" id="MBC8179328.1"/>
    </source>
</evidence>
<dbReference type="InterPro" id="IPR006139">
    <property type="entry name" value="D-isomer_2_OHA_DH_cat_dom"/>
</dbReference>
<organism evidence="4 5">
    <name type="scientific">Candidatus Desulfacyla euxinica</name>
    <dbReference type="NCBI Taxonomy" id="2841693"/>
    <lineage>
        <taxon>Bacteria</taxon>
        <taxon>Deltaproteobacteria</taxon>
        <taxon>Candidatus Desulfacyla</taxon>
    </lineage>
</organism>
<gene>
    <name evidence="4" type="ORF">H8E19_18140</name>
</gene>
<protein>
    <submittedName>
        <fullName evidence="4">3-phosphoglycerate dehydrogenase</fullName>
    </submittedName>
</protein>
<keyword evidence="1" id="KW-0560">Oxidoreductase</keyword>
<dbReference type="Pfam" id="PF00389">
    <property type="entry name" value="2-Hacid_dh"/>
    <property type="match status" value="1"/>
</dbReference>
<evidence type="ECO:0000259" key="3">
    <source>
        <dbReference type="Pfam" id="PF02826"/>
    </source>
</evidence>
<dbReference type="GO" id="GO:0051287">
    <property type="term" value="F:NAD binding"/>
    <property type="evidence" value="ECO:0007669"/>
    <property type="project" value="InterPro"/>
</dbReference>
<accession>A0A8J6N3L1</accession>
<dbReference type="InterPro" id="IPR036291">
    <property type="entry name" value="NAD(P)-bd_dom_sf"/>
</dbReference>
<dbReference type="Pfam" id="PF02826">
    <property type="entry name" value="2-Hacid_dh_C"/>
    <property type="match status" value="1"/>
</dbReference>
<name>A0A8J6N3L1_9DELT</name>